<dbReference type="InterPro" id="IPR052168">
    <property type="entry name" value="Cytochrome_b561_oxidase"/>
</dbReference>
<keyword evidence="11 13" id="KW-0472">Membrane</keyword>
<dbReference type="PANTHER" id="PTHR30529:SF1">
    <property type="entry name" value="CYTOCHROME B561 HOMOLOG 2"/>
    <property type="match status" value="1"/>
</dbReference>
<dbReference type="GO" id="GO:0005886">
    <property type="term" value="C:plasma membrane"/>
    <property type="evidence" value="ECO:0007669"/>
    <property type="project" value="UniProtKB-SubCell"/>
</dbReference>
<accession>A0A1B2AG07</accession>
<name>A0A1B2AG07_9SPHN</name>
<comment type="cofactor">
    <cofactor evidence="1">
        <name>heme b</name>
        <dbReference type="ChEBI" id="CHEBI:60344"/>
    </cofactor>
</comment>
<feature type="transmembrane region" description="Helical" evidence="13">
    <location>
        <begin position="16"/>
        <end position="35"/>
    </location>
</feature>
<sequence>MPAGNTDKAWGSVAKTLHWVIAALIIFTSIFILHVNDSTWWFKSSPMVFITYIHWHKALGIIAFVLIVLRIVWRRRNPVPQTAPLTVREKLWSHRVHIAIYVLMIAVPVTGFLASSFFGSGTKFWGLFEIPSPLPKWKFGVAVGYWAHFVLAWTLLTLVAGHIGAALYHHFVRKDRTLIAMLPGGSSGNEEHNQ</sequence>
<feature type="domain" description="Cytochrome b561 bacterial/Ni-hydrogenase" evidence="14">
    <location>
        <begin position="10"/>
        <end position="184"/>
    </location>
</feature>
<keyword evidence="7" id="KW-0479">Metal-binding</keyword>
<keyword evidence="16" id="KW-1185">Reference proteome</keyword>
<comment type="subcellular location">
    <subcellularLocation>
        <location evidence="2">Cell membrane</location>
        <topology evidence="2">Multi-pass membrane protein</topology>
    </subcellularLocation>
</comment>
<dbReference type="PATRIC" id="fig|692370.5.peg.2599"/>
<evidence type="ECO:0000256" key="5">
    <source>
        <dbReference type="ARBA" id="ARBA00022617"/>
    </source>
</evidence>
<dbReference type="PANTHER" id="PTHR30529">
    <property type="entry name" value="CYTOCHROME B561"/>
    <property type="match status" value="1"/>
</dbReference>
<evidence type="ECO:0000256" key="12">
    <source>
        <dbReference type="ARBA" id="ARBA00037975"/>
    </source>
</evidence>
<keyword evidence="10" id="KW-0408">Iron</keyword>
<evidence type="ECO:0000256" key="13">
    <source>
        <dbReference type="SAM" id="Phobius"/>
    </source>
</evidence>
<keyword evidence="4" id="KW-1003">Cell membrane</keyword>
<evidence type="ECO:0000256" key="8">
    <source>
        <dbReference type="ARBA" id="ARBA00022982"/>
    </source>
</evidence>
<evidence type="ECO:0000313" key="15">
    <source>
        <dbReference type="EMBL" id="ANY21083.1"/>
    </source>
</evidence>
<evidence type="ECO:0000256" key="4">
    <source>
        <dbReference type="ARBA" id="ARBA00022475"/>
    </source>
</evidence>
<evidence type="ECO:0000256" key="2">
    <source>
        <dbReference type="ARBA" id="ARBA00004651"/>
    </source>
</evidence>
<gene>
    <name evidence="15" type="ORF">A6F68_02589</name>
</gene>
<evidence type="ECO:0000256" key="3">
    <source>
        <dbReference type="ARBA" id="ARBA00022448"/>
    </source>
</evidence>
<organism evidence="15 16">
    <name type="scientific">Tsuneonella dongtanensis</name>
    <dbReference type="NCBI Taxonomy" id="692370"/>
    <lineage>
        <taxon>Bacteria</taxon>
        <taxon>Pseudomonadati</taxon>
        <taxon>Pseudomonadota</taxon>
        <taxon>Alphaproteobacteria</taxon>
        <taxon>Sphingomonadales</taxon>
        <taxon>Erythrobacteraceae</taxon>
        <taxon>Tsuneonella</taxon>
    </lineage>
</organism>
<keyword evidence="3" id="KW-0813">Transport</keyword>
<dbReference type="GO" id="GO:0020037">
    <property type="term" value="F:heme binding"/>
    <property type="evidence" value="ECO:0007669"/>
    <property type="project" value="TreeGrafter"/>
</dbReference>
<dbReference type="AlphaFoldDB" id="A0A1B2AG07"/>
<keyword evidence="8" id="KW-0249">Electron transport</keyword>
<keyword evidence="5" id="KW-0349">Heme</keyword>
<dbReference type="Proteomes" id="UP000092932">
    <property type="component" value="Chromosome"/>
</dbReference>
<keyword evidence="9 13" id="KW-1133">Transmembrane helix</keyword>
<proteinExistence type="inferred from homology"/>
<reference evidence="15 16" key="1">
    <citation type="submission" date="2016-07" db="EMBL/GenBank/DDBJ databases">
        <title>Complete genome sequence of Altererythrobacter dongtanensis KCTC 22672, a type strain with esterase isolated from tidal flat.</title>
        <authorList>
            <person name="Cheng H."/>
            <person name="Wu Y.-H."/>
            <person name="Zhou P."/>
            <person name="Huo Y.-Y."/>
            <person name="Wang C.-S."/>
            <person name="Xu X.-W."/>
        </authorList>
    </citation>
    <scope>NUCLEOTIDE SEQUENCE [LARGE SCALE GENOMIC DNA]</scope>
    <source>
        <strain evidence="15 16">KCTC 22672</strain>
    </source>
</reference>
<evidence type="ECO:0000256" key="11">
    <source>
        <dbReference type="ARBA" id="ARBA00023136"/>
    </source>
</evidence>
<feature type="transmembrane region" description="Helical" evidence="13">
    <location>
        <begin position="55"/>
        <end position="73"/>
    </location>
</feature>
<dbReference type="RefSeq" id="WP_067680841.1">
    <property type="nucleotide sequence ID" value="NZ_CP016591.1"/>
</dbReference>
<dbReference type="KEGG" id="ado:A6F68_02589"/>
<keyword evidence="6 13" id="KW-0812">Transmembrane</keyword>
<evidence type="ECO:0000256" key="6">
    <source>
        <dbReference type="ARBA" id="ARBA00022692"/>
    </source>
</evidence>
<dbReference type="Pfam" id="PF01292">
    <property type="entry name" value="Ni_hydr_CYTB"/>
    <property type="match status" value="1"/>
</dbReference>
<dbReference type="InterPro" id="IPR011577">
    <property type="entry name" value="Cyt_b561_bac/Ni-Hgenase"/>
</dbReference>
<evidence type="ECO:0000313" key="16">
    <source>
        <dbReference type="Proteomes" id="UP000092932"/>
    </source>
</evidence>
<dbReference type="GO" id="GO:0009055">
    <property type="term" value="F:electron transfer activity"/>
    <property type="evidence" value="ECO:0007669"/>
    <property type="project" value="InterPro"/>
</dbReference>
<dbReference type="OrthoDB" id="1247465at2"/>
<dbReference type="SUPFAM" id="SSF81342">
    <property type="entry name" value="Transmembrane di-heme cytochromes"/>
    <property type="match status" value="1"/>
</dbReference>
<feature type="transmembrane region" description="Helical" evidence="13">
    <location>
        <begin position="145"/>
        <end position="168"/>
    </location>
</feature>
<dbReference type="GO" id="GO:0046872">
    <property type="term" value="F:metal ion binding"/>
    <property type="evidence" value="ECO:0007669"/>
    <property type="project" value="UniProtKB-KW"/>
</dbReference>
<evidence type="ECO:0000259" key="14">
    <source>
        <dbReference type="Pfam" id="PF01292"/>
    </source>
</evidence>
<evidence type="ECO:0000256" key="9">
    <source>
        <dbReference type="ARBA" id="ARBA00022989"/>
    </source>
</evidence>
<evidence type="ECO:0000256" key="7">
    <source>
        <dbReference type="ARBA" id="ARBA00022723"/>
    </source>
</evidence>
<dbReference type="InterPro" id="IPR016174">
    <property type="entry name" value="Di-haem_cyt_TM"/>
</dbReference>
<protein>
    <recommendedName>
        <fullName evidence="14">Cytochrome b561 bacterial/Ni-hydrogenase domain-containing protein</fullName>
    </recommendedName>
</protein>
<evidence type="ECO:0000256" key="10">
    <source>
        <dbReference type="ARBA" id="ARBA00023004"/>
    </source>
</evidence>
<dbReference type="STRING" id="692370.A6F68_02589"/>
<feature type="transmembrane region" description="Helical" evidence="13">
    <location>
        <begin position="98"/>
        <end position="118"/>
    </location>
</feature>
<evidence type="ECO:0000256" key="1">
    <source>
        <dbReference type="ARBA" id="ARBA00001970"/>
    </source>
</evidence>
<dbReference type="EMBL" id="CP016591">
    <property type="protein sequence ID" value="ANY21083.1"/>
    <property type="molecule type" value="Genomic_DNA"/>
</dbReference>
<dbReference type="GO" id="GO:0022904">
    <property type="term" value="P:respiratory electron transport chain"/>
    <property type="evidence" value="ECO:0007669"/>
    <property type="project" value="InterPro"/>
</dbReference>
<comment type="similarity">
    <text evidence="12">Belongs to the cytochrome b561 family.</text>
</comment>